<evidence type="ECO:0000256" key="4">
    <source>
        <dbReference type="ARBA" id="ARBA00023284"/>
    </source>
</evidence>
<evidence type="ECO:0000256" key="2">
    <source>
        <dbReference type="ARBA" id="ARBA00022748"/>
    </source>
</evidence>
<evidence type="ECO:0000313" key="7">
    <source>
        <dbReference type="EMBL" id="MCA5004651.1"/>
    </source>
</evidence>
<dbReference type="PANTHER" id="PTHR42852">
    <property type="entry name" value="THIOL:DISULFIDE INTERCHANGE PROTEIN DSBE"/>
    <property type="match status" value="1"/>
</dbReference>
<feature type="domain" description="Thioredoxin" evidence="6">
    <location>
        <begin position="507"/>
        <end position="657"/>
    </location>
</feature>
<dbReference type="PROSITE" id="PS51352">
    <property type="entry name" value="THIOREDOXIN_2"/>
    <property type="match status" value="1"/>
</dbReference>
<dbReference type="Pfam" id="PF13905">
    <property type="entry name" value="Thioredoxin_8"/>
    <property type="match status" value="1"/>
</dbReference>
<accession>A0ABS7Z393</accession>
<keyword evidence="4" id="KW-0676">Redox-active center</keyword>
<feature type="chain" id="PRO_5045247157" evidence="5">
    <location>
        <begin position="19"/>
        <end position="657"/>
    </location>
</feature>
<dbReference type="RefSeq" id="WP_225552038.1">
    <property type="nucleotide sequence ID" value="NZ_JADEYP010000007.1"/>
</dbReference>
<dbReference type="EMBL" id="JADEYP010000007">
    <property type="protein sequence ID" value="MCA5004651.1"/>
    <property type="molecule type" value="Genomic_DNA"/>
</dbReference>
<keyword evidence="5" id="KW-0732">Signal</keyword>
<organism evidence="7 8">
    <name type="scientific">Sphingobacterium bovistauri</name>
    <dbReference type="NCBI Taxonomy" id="2781959"/>
    <lineage>
        <taxon>Bacteria</taxon>
        <taxon>Pseudomonadati</taxon>
        <taxon>Bacteroidota</taxon>
        <taxon>Sphingobacteriia</taxon>
        <taxon>Sphingobacteriales</taxon>
        <taxon>Sphingobacteriaceae</taxon>
        <taxon>Sphingobacterium</taxon>
    </lineage>
</organism>
<evidence type="ECO:0000256" key="1">
    <source>
        <dbReference type="ARBA" id="ARBA00004196"/>
    </source>
</evidence>
<keyword evidence="2" id="KW-0201">Cytochrome c-type biogenesis</keyword>
<dbReference type="Proteomes" id="UP001165302">
    <property type="component" value="Unassembled WGS sequence"/>
</dbReference>
<sequence>MRIFIITMFLSFGLNLTAQNLNQVLPTDYTGNWYNPKTNEWSYGFFEKFAVINGKPIFYKEIKKNKKGIKIVFKDSEDVKPLTLHISKDQLSVGKIKYNKVDKFLPNYSGIDTISFYDSKFQKYDTAYISGYIRNYDKEKPFNVLIKDWIAGKDEAILAKIDDKGEFSIKVPLLNTSEATFKFGNVNHFYTVLTPGENMFLFHDMGSSETVYAGQHARVHNELRRYEKYIDDHKKHFKNQEEIDKQNAYEASLKDTSFLNLKLAQLDSVEFHNNTFISSNNLSARSKYFIANYERLYTALNIIRKKSSLDQKSDEKFSTKYIDYIEANFVKNNVSPASSIHNNFDFLRDFISYNTNGAKGYNFNSKLLEFDTKGLLTLPEDVKEYLQLLSNRNTAENNKLIKEYLANNTEIKGKVNKVLNDNSNFIEQYAFLRMGVLDAVPIYQKYLDRDVAEVLYAKDAIAEVKYSAKVLNDVFLEEILEPISNKFLRSNIITLNDSFKATENLRLEYPTHLINTEHLKSENDAGKIIAEILKPHKGKIVYLDFWGIWCAPCVAEMEYAPKVKEALKDKDIVFIYMANSTASDTWENFIKMRKLEGKNVYHYNLPKEQQNLVENYLGVKSFPSYMLFDKEGKLVNSKAPRPSQLQQLKEEIDSLLK</sequence>
<keyword evidence="3" id="KW-1015">Disulfide bond</keyword>
<dbReference type="CDD" id="cd02966">
    <property type="entry name" value="TlpA_like_family"/>
    <property type="match status" value="1"/>
</dbReference>
<proteinExistence type="predicted"/>
<evidence type="ECO:0000313" key="8">
    <source>
        <dbReference type="Proteomes" id="UP001165302"/>
    </source>
</evidence>
<gene>
    <name evidence="7" type="ORF">IPZ78_05715</name>
</gene>
<feature type="signal peptide" evidence="5">
    <location>
        <begin position="1"/>
        <end position="18"/>
    </location>
</feature>
<dbReference type="PANTHER" id="PTHR42852:SF6">
    <property type="entry name" value="THIOL:DISULFIDE INTERCHANGE PROTEIN DSBE"/>
    <property type="match status" value="1"/>
</dbReference>
<keyword evidence="8" id="KW-1185">Reference proteome</keyword>
<dbReference type="InterPro" id="IPR012336">
    <property type="entry name" value="Thioredoxin-like_fold"/>
</dbReference>
<protein>
    <submittedName>
        <fullName evidence="7">TlpA family protein disulfide reductase</fullName>
    </submittedName>
</protein>
<evidence type="ECO:0000256" key="3">
    <source>
        <dbReference type="ARBA" id="ARBA00023157"/>
    </source>
</evidence>
<evidence type="ECO:0000256" key="5">
    <source>
        <dbReference type="SAM" id="SignalP"/>
    </source>
</evidence>
<dbReference type="SUPFAM" id="SSF52833">
    <property type="entry name" value="Thioredoxin-like"/>
    <property type="match status" value="1"/>
</dbReference>
<dbReference type="InterPro" id="IPR036249">
    <property type="entry name" value="Thioredoxin-like_sf"/>
</dbReference>
<reference evidence="7" key="1">
    <citation type="submission" date="2020-10" db="EMBL/GenBank/DDBJ databases">
        <authorList>
            <person name="Lu T."/>
            <person name="Wang Q."/>
            <person name="Han X."/>
        </authorList>
    </citation>
    <scope>NUCLEOTIDE SEQUENCE</scope>
    <source>
        <strain evidence="7">WQ 366</strain>
    </source>
</reference>
<evidence type="ECO:0000259" key="6">
    <source>
        <dbReference type="PROSITE" id="PS51352"/>
    </source>
</evidence>
<comment type="caution">
    <text evidence="7">The sequence shown here is derived from an EMBL/GenBank/DDBJ whole genome shotgun (WGS) entry which is preliminary data.</text>
</comment>
<dbReference type="InterPro" id="IPR013766">
    <property type="entry name" value="Thioredoxin_domain"/>
</dbReference>
<comment type="subcellular location">
    <subcellularLocation>
        <location evidence="1">Cell envelope</location>
    </subcellularLocation>
</comment>
<dbReference type="InterPro" id="IPR050553">
    <property type="entry name" value="Thioredoxin_ResA/DsbE_sf"/>
</dbReference>
<dbReference type="Gene3D" id="3.40.30.10">
    <property type="entry name" value="Glutaredoxin"/>
    <property type="match status" value="1"/>
</dbReference>
<name>A0ABS7Z393_9SPHI</name>